<accession>A0A428PZ03</accession>
<feature type="region of interest" description="Disordered" evidence="1">
    <location>
        <begin position="234"/>
        <end position="315"/>
    </location>
</feature>
<protein>
    <submittedName>
        <fullName evidence="3">Uncharacterized protein</fullName>
    </submittedName>
</protein>
<proteinExistence type="predicted"/>
<comment type="caution">
    <text evidence="3">The sequence shown here is derived from an EMBL/GenBank/DDBJ whole genome shotgun (WGS) entry which is preliminary data.</text>
</comment>
<dbReference type="OrthoDB" id="5053560at2759"/>
<keyword evidence="2" id="KW-0812">Transmembrane</keyword>
<organism evidence="3 4">
    <name type="scientific">Fusarium duplospermum</name>
    <dbReference type="NCBI Taxonomy" id="1325734"/>
    <lineage>
        <taxon>Eukaryota</taxon>
        <taxon>Fungi</taxon>
        <taxon>Dikarya</taxon>
        <taxon>Ascomycota</taxon>
        <taxon>Pezizomycotina</taxon>
        <taxon>Sordariomycetes</taxon>
        <taxon>Hypocreomycetidae</taxon>
        <taxon>Hypocreales</taxon>
        <taxon>Nectriaceae</taxon>
        <taxon>Fusarium</taxon>
        <taxon>Fusarium solani species complex</taxon>
    </lineage>
</organism>
<evidence type="ECO:0000256" key="2">
    <source>
        <dbReference type="SAM" id="Phobius"/>
    </source>
</evidence>
<gene>
    <name evidence="3" type="ORF">CEP54_007889</name>
</gene>
<sequence length="396" mass="45122">MPERRPPTPATGDDSFSLGPTKKTFNAEFCTLVHLEAQTYAGGPSLTHNLWFHEKWSAFEAPMNILFFEWDRKPMVFILPHAPEGTPKNTYNCQGTMKFYGPTPQRPDRKPAYPSSQGNSHYADAGRPSFFRASTHRAREMVNSIRLPTFRFPPARWWRHKVMLLLKTLLILVATTLVIALGFELVSHAPKLREIISHAPKLREIIAAKFTPVSQARSHTDLLNTSTDQFNSQKNFFDPDGDRFDGDTHSLKTDRGRPKAAKDYSKTEKSDIKTDKGHPRSERDNLKKGNGRIKFDRNADGNHARGSWTKPDDTHVTFEASKTSGGDVTEVKFVQSEEQFIKDENDTVLFSVNRITRFLVTLIGGDRHDEKLDKIMNGIGSMPPQGNKKVRSRWWW</sequence>
<keyword evidence="2" id="KW-1133">Transmembrane helix</keyword>
<dbReference type="EMBL" id="NKCI01000075">
    <property type="protein sequence ID" value="RSL58233.1"/>
    <property type="molecule type" value="Genomic_DNA"/>
</dbReference>
<reference evidence="3 4" key="1">
    <citation type="submission" date="2017-06" db="EMBL/GenBank/DDBJ databases">
        <title>Comparative genomic analysis of Ambrosia Fusariam Clade fungi.</title>
        <authorList>
            <person name="Stajich J.E."/>
            <person name="Carrillo J."/>
            <person name="Kijimoto T."/>
            <person name="Eskalen A."/>
            <person name="O'Donnell K."/>
            <person name="Kasson M."/>
        </authorList>
    </citation>
    <scope>NUCLEOTIDE SEQUENCE [LARGE SCALE GENOMIC DNA]</scope>
    <source>
        <strain evidence="3 4">NRRL62584</strain>
    </source>
</reference>
<evidence type="ECO:0000313" key="4">
    <source>
        <dbReference type="Proteomes" id="UP000288168"/>
    </source>
</evidence>
<evidence type="ECO:0000313" key="3">
    <source>
        <dbReference type="EMBL" id="RSL58233.1"/>
    </source>
</evidence>
<keyword evidence="2" id="KW-0472">Membrane</keyword>
<feature type="transmembrane region" description="Helical" evidence="2">
    <location>
        <begin position="164"/>
        <end position="183"/>
    </location>
</feature>
<feature type="region of interest" description="Disordered" evidence="1">
    <location>
        <begin position="100"/>
        <end position="127"/>
    </location>
</feature>
<feature type="compositionally biased region" description="Basic and acidic residues" evidence="1">
    <location>
        <begin position="240"/>
        <end position="303"/>
    </location>
</feature>
<name>A0A428PZ03_9HYPO</name>
<keyword evidence="4" id="KW-1185">Reference proteome</keyword>
<dbReference type="AlphaFoldDB" id="A0A428PZ03"/>
<evidence type="ECO:0000256" key="1">
    <source>
        <dbReference type="SAM" id="MobiDB-lite"/>
    </source>
</evidence>
<dbReference type="Proteomes" id="UP000288168">
    <property type="component" value="Unassembled WGS sequence"/>
</dbReference>